<evidence type="ECO:0000256" key="8">
    <source>
        <dbReference type="ARBA" id="ARBA00022801"/>
    </source>
</evidence>
<dbReference type="GO" id="GO:0048257">
    <property type="term" value="F:3'-flap endonuclease activity"/>
    <property type="evidence" value="ECO:0007669"/>
    <property type="project" value="TreeGrafter"/>
</dbReference>
<dbReference type="GO" id="GO:0046872">
    <property type="term" value="F:metal ion binding"/>
    <property type="evidence" value="ECO:0007669"/>
    <property type="project" value="UniProtKB-UniRule"/>
</dbReference>
<feature type="compositionally biased region" description="Polar residues" evidence="14">
    <location>
        <begin position="480"/>
        <end position="490"/>
    </location>
</feature>
<dbReference type="InterPro" id="IPR033309">
    <property type="entry name" value="Mus81"/>
</dbReference>
<evidence type="ECO:0000256" key="7">
    <source>
        <dbReference type="ARBA" id="ARBA00022763"/>
    </source>
</evidence>
<feature type="compositionally biased region" description="Low complexity" evidence="14">
    <location>
        <begin position="296"/>
        <end position="309"/>
    </location>
</feature>
<dbReference type="InterPro" id="IPR036388">
    <property type="entry name" value="WH-like_DNA-bd_sf"/>
</dbReference>
<dbReference type="SUPFAM" id="SSF47802">
    <property type="entry name" value="DNA polymerase beta, N-terminal domain-like"/>
    <property type="match status" value="1"/>
</dbReference>
<dbReference type="Gene3D" id="1.10.150.670">
    <property type="entry name" value="Crossover junction endonuclease EME1, DNA-binding domain"/>
    <property type="match status" value="1"/>
</dbReference>
<keyword evidence="7 13" id="KW-0227">DNA damage</keyword>
<evidence type="ECO:0000259" key="15">
    <source>
        <dbReference type="SMART" id="SM00891"/>
    </source>
</evidence>
<protein>
    <recommendedName>
        <fullName evidence="13">Crossover junction endonuclease MUS81</fullName>
        <ecNumber evidence="13">3.1.22.-</ecNumber>
    </recommendedName>
</protein>
<dbReference type="InterPro" id="IPR011335">
    <property type="entry name" value="Restrct_endonuc-II-like"/>
</dbReference>
<dbReference type="GO" id="GO:0048476">
    <property type="term" value="C:Holliday junction resolvase complex"/>
    <property type="evidence" value="ECO:0007669"/>
    <property type="project" value="UniProtKB-UniRule"/>
</dbReference>
<feature type="region of interest" description="Disordered" evidence="14">
    <location>
        <begin position="350"/>
        <end position="490"/>
    </location>
</feature>
<dbReference type="InterPro" id="IPR006166">
    <property type="entry name" value="ERCC4_domain"/>
</dbReference>
<keyword evidence="11 13" id="KW-0234">DNA repair</keyword>
<evidence type="ECO:0000256" key="13">
    <source>
        <dbReference type="RuleBase" id="RU369042"/>
    </source>
</evidence>
<dbReference type="GO" id="GO:0005634">
    <property type="term" value="C:nucleus"/>
    <property type="evidence" value="ECO:0007669"/>
    <property type="project" value="UniProtKB-SubCell"/>
</dbReference>
<organism evidence="16 17">
    <name type="scientific">Amphimedon queenslandica</name>
    <name type="common">Sponge</name>
    <dbReference type="NCBI Taxonomy" id="400682"/>
    <lineage>
        <taxon>Eukaryota</taxon>
        <taxon>Metazoa</taxon>
        <taxon>Porifera</taxon>
        <taxon>Demospongiae</taxon>
        <taxon>Heteroscleromorpha</taxon>
        <taxon>Haplosclerida</taxon>
        <taxon>Niphatidae</taxon>
        <taxon>Amphimedon</taxon>
    </lineage>
</organism>
<feature type="region of interest" description="Disordered" evidence="14">
    <location>
        <begin position="272"/>
        <end position="309"/>
    </location>
</feature>
<dbReference type="EC" id="3.1.22.-" evidence="13"/>
<dbReference type="FunFam" id="1.10.10.10:FF:000307">
    <property type="entry name" value="Crossover junction endonuclease MUS81"/>
    <property type="match status" value="1"/>
</dbReference>
<keyword evidence="12 13" id="KW-0539">Nucleus</keyword>
<evidence type="ECO:0000256" key="14">
    <source>
        <dbReference type="SAM" id="MobiDB-lite"/>
    </source>
</evidence>
<keyword evidence="5 13" id="KW-0479">Metal-binding</keyword>
<proteinExistence type="inferred from homology"/>
<dbReference type="Proteomes" id="UP000007879">
    <property type="component" value="Unassembled WGS sequence"/>
</dbReference>
<dbReference type="SUPFAM" id="SSF52980">
    <property type="entry name" value="Restriction endonuclease-like"/>
    <property type="match status" value="1"/>
</dbReference>
<feature type="compositionally biased region" description="Low complexity" evidence="14">
    <location>
        <begin position="355"/>
        <end position="458"/>
    </location>
</feature>
<keyword evidence="9 13" id="KW-0460">Magnesium</keyword>
<evidence type="ECO:0000256" key="12">
    <source>
        <dbReference type="ARBA" id="ARBA00023242"/>
    </source>
</evidence>
<keyword evidence="17" id="KW-1185">Reference proteome</keyword>
<dbReference type="AlphaFoldDB" id="A0AAN0K429"/>
<dbReference type="CDD" id="cd21036">
    <property type="entry name" value="WH_MUS81"/>
    <property type="match status" value="1"/>
</dbReference>
<feature type="region of interest" description="Disordered" evidence="14">
    <location>
        <begin position="87"/>
        <end position="170"/>
    </location>
</feature>
<feature type="compositionally biased region" description="Polar residues" evidence="14">
    <location>
        <begin position="286"/>
        <end position="295"/>
    </location>
</feature>
<evidence type="ECO:0000313" key="17">
    <source>
        <dbReference type="Proteomes" id="UP000007879"/>
    </source>
</evidence>
<dbReference type="Pfam" id="PF02732">
    <property type="entry name" value="ERCC4"/>
    <property type="match status" value="1"/>
</dbReference>
<dbReference type="Gene3D" id="3.40.50.10130">
    <property type="match status" value="1"/>
</dbReference>
<keyword evidence="8 13" id="KW-0378">Hydrolase</keyword>
<reference evidence="16" key="2">
    <citation type="submission" date="2024-06" db="UniProtKB">
        <authorList>
            <consortium name="EnsemblMetazoa"/>
        </authorList>
    </citation>
    <scope>IDENTIFICATION</scope>
</reference>
<accession>A0AAN0K429</accession>
<dbReference type="GO" id="GO:0003677">
    <property type="term" value="F:DNA binding"/>
    <property type="evidence" value="ECO:0007669"/>
    <property type="project" value="UniProtKB-UniRule"/>
</dbReference>
<dbReference type="FunFam" id="3.40.50.10130:FF:000003">
    <property type="entry name" value="Crossover junction endonuclease MUS81"/>
    <property type="match status" value="1"/>
</dbReference>
<evidence type="ECO:0000256" key="5">
    <source>
        <dbReference type="ARBA" id="ARBA00022723"/>
    </source>
</evidence>
<feature type="compositionally biased region" description="Low complexity" evidence="14">
    <location>
        <begin position="276"/>
        <end position="285"/>
    </location>
</feature>
<dbReference type="Gene3D" id="1.10.10.10">
    <property type="entry name" value="Winged helix-like DNA-binding domain superfamily/Winged helix DNA-binding domain"/>
    <property type="match status" value="1"/>
</dbReference>
<dbReference type="InterPro" id="IPR047416">
    <property type="entry name" value="XPF_nuclease_Mus81"/>
</dbReference>
<dbReference type="InterPro" id="IPR010996">
    <property type="entry name" value="HHH_MUS81"/>
</dbReference>
<name>A0AAN0K429_AMPQE</name>
<evidence type="ECO:0000256" key="3">
    <source>
        <dbReference type="ARBA" id="ARBA00010015"/>
    </source>
</evidence>
<dbReference type="GeneID" id="100638329"/>
<dbReference type="InterPro" id="IPR027421">
    <property type="entry name" value="DNA_pol_lamdba_lyase_dom_sf"/>
</dbReference>
<dbReference type="GO" id="GO:0000727">
    <property type="term" value="P:double-strand break repair via break-induced replication"/>
    <property type="evidence" value="ECO:0007669"/>
    <property type="project" value="UniProtKB-UniRule"/>
</dbReference>
<dbReference type="Pfam" id="PF14716">
    <property type="entry name" value="HHH_8"/>
    <property type="match status" value="1"/>
</dbReference>
<dbReference type="GO" id="GO:0008821">
    <property type="term" value="F:crossover junction DNA endonuclease activity"/>
    <property type="evidence" value="ECO:0007669"/>
    <property type="project" value="UniProtKB-UniRule"/>
</dbReference>
<comment type="cofactor">
    <cofactor evidence="1 13">
        <name>Mg(2+)</name>
        <dbReference type="ChEBI" id="CHEBI:18420"/>
    </cofactor>
</comment>
<evidence type="ECO:0000256" key="2">
    <source>
        <dbReference type="ARBA" id="ARBA00004123"/>
    </source>
</evidence>
<keyword evidence="4 13" id="KW-0540">Nuclease</keyword>
<comment type="function">
    <text evidence="13">Interacts with EME1 to form a DNA structure-specific endonuclease with substrate preference for branched DNA structures with a 5'-end at the branch nick. Typical substrates include 3'-flap structures, D-loops, replication forks and nicked Holliday junctions. May be required in mitosis for the processing of stalled or collapsed replication fork intermediates. May be required in meiosis for the repair of meiosis-specific double strand breaks subsequent to single-end invasion (SEI).</text>
</comment>
<dbReference type="FunFam" id="1.10.150.110:FF:000001">
    <property type="entry name" value="Putative Crossover junction endonuclease MUS81"/>
    <property type="match status" value="1"/>
</dbReference>
<comment type="subcellular location">
    <subcellularLocation>
        <location evidence="2 13">Nucleus</location>
    </subcellularLocation>
</comment>
<evidence type="ECO:0000313" key="16">
    <source>
        <dbReference type="EnsemblMetazoa" id="XP_019864298.1"/>
    </source>
</evidence>
<dbReference type="KEGG" id="aqu:100638329"/>
<evidence type="ECO:0000256" key="9">
    <source>
        <dbReference type="ARBA" id="ARBA00022842"/>
    </source>
</evidence>
<evidence type="ECO:0000256" key="10">
    <source>
        <dbReference type="ARBA" id="ARBA00023172"/>
    </source>
</evidence>
<dbReference type="RefSeq" id="XP_019864298.1">
    <property type="nucleotide sequence ID" value="XM_020008739.1"/>
</dbReference>
<dbReference type="InterPro" id="IPR042530">
    <property type="entry name" value="EME1/EME2_C"/>
</dbReference>
<dbReference type="PANTHER" id="PTHR13451:SF0">
    <property type="entry name" value="CROSSOVER JUNCTION ENDONUCLEASE MUS81"/>
    <property type="match status" value="1"/>
</dbReference>
<comment type="similarity">
    <text evidence="3 13">Belongs to the XPF family.</text>
</comment>
<keyword evidence="6 13" id="KW-0255">Endonuclease</keyword>
<dbReference type="GO" id="GO:0000712">
    <property type="term" value="P:resolution of meiotic recombination intermediates"/>
    <property type="evidence" value="ECO:0007669"/>
    <property type="project" value="TreeGrafter"/>
</dbReference>
<dbReference type="PANTHER" id="PTHR13451">
    <property type="entry name" value="CLASS II CROSSOVER JUNCTION ENDONUCLEASE MUS81"/>
    <property type="match status" value="1"/>
</dbReference>
<dbReference type="Gene3D" id="1.10.150.110">
    <property type="entry name" value="DNA polymerase beta, N-terminal domain-like"/>
    <property type="match status" value="1"/>
</dbReference>
<dbReference type="Pfam" id="PF21292">
    <property type="entry name" value="EME1-MUS81_C"/>
    <property type="match status" value="1"/>
</dbReference>
<dbReference type="EnsemblMetazoa" id="XM_020008739.1">
    <property type="protein sequence ID" value="XP_019864298.1"/>
    <property type="gene ID" value="LOC100638329"/>
</dbReference>
<dbReference type="SMART" id="SM00891">
    <property type="entry name" value="ERCC4"/>
    <property type="match status" value="1"/>
</dbReference>
<reference evidence="17" key="1">
    <citation type="journal article" date="2010" name="Nature">
        <title>The Amphimedon queenslandica genome and the evolution of animal complexity.</title>
        <authorList>
            <person name="Srivastava M."/>
            <person name="Simakov O."/>
            <person name="Chapman J."/>
            <person name="Fahey B."/>
            <person name="Gauthier M.E."/>
            <person name="Mitros T."/>
            <person name="Richards G.S."/>
            <person name="Conaco C."/>
            <person name="Dacre M."/>
            <person name="Hellsten U."/>
            <person name="Larroux C."/>
            <person name="Putnam N.H."/>
            <person name="Stanke M."/>
            <person name="Adamska M."/>
            <person name="Darling A."/>
            <person name="Degnan S.M."/>
            <person name="Oakley T.H."/>
            <person name="Plachetzki D.C."/>
            <person name="Zhai Y."/>
            <person name="Adamski M."/>
            <person name="Calcino A."/>
            <person name="Cummins S.F."/>
            <person name="Goodstein D.M."/>
            <person name="Harris C."/>
            <person name="Jackson D.J."/>
            <person name="Leys S.P."/>
            <person name="Shu S."/>
            <person name="Woodcroft B.J."/>
            <person name="Vervoort M."/>
            <person name="Kosik K.S."/>
            <person name="Manning G."/>
            <person name="Degnan B.M."/>
            <person name="Rokhsar D.S."/>
        </authorList>
    </citation>
    <scope>NUCLEOTIDE SEQUENCE [LARGE SCALE GENOMIC DNA]</scope>
</reference>
<evidence type="ECO:0000256" key="1">
    <source>
        <dbReference type="ARBA" id="ARBA00001946"/>
    </source>
</evidence>
<evidence type="ECO:0000256" key="6">
    <source>
        <dbReference type="ARBA" id="ARBA00022759"/>
    </source>
</evidence>
<dbReference type="GO" id="GO:0006308">
    <property type="term" value="P:DNA catabolic process"/>
    <property type="evidence" value="ECO:0007669"/>
    <property type="project" value="UniProtKB-UniRule"/>
</dbReference>
<evidence type="ECO:0000256" key="11">
    <source>
        <dbReference type="ARBA" id="ARBA00023204"/>
    </source>
</evidence>
<dbReference type="GO" id="GO:0031297">
    <property type="term" value="P:replication fork processing"/>
    <property type="evidence" value="ECO:0007669"/>
    <property type="project" value="UniProtKB-ARBA"/>
</dbReference>
<dbReference type="GO" id="GO:0031573">
    <property type="term" value="P:mitotic intra-S DNA damage checkpoint signaling"/>
    <property type="evidence" value="ECO:0007669"/>
    <property type="project" value="TreeGrafter"/>
</dbReference>
<evidence type="ECO:0000256" key="4">
    <source>
        <dbReference type="ARBA" id="ARBA00022722"/>
    </source>
</evidence>
<feature type="compositionally biased region" description="Low complexity" evidence="14">
    <location>
        <begin position="112"/>
        <end position="122"/>
    </location>
</feature>
<dbReference type="Pfam" id="PF21136">
    <property type="entry name" value="WHD_MUS81"/>
    <property type="match status" value="1"/>
</dbReference>
<sequence length="798" mass="89325">MATNGKGLKRKRRPKDVCPNPLFVKWLEEWRDEAIENGWKTSYTYNKVLYSLKRYPLPINSGQEAKVLEYVGDKVAKKLDERIRDHIASGGKMADLHTNTDEQLPPTKRRQSNSSKPSSTNKTHSDTTGPRTHTEETHTGSNKRKQSNVNDPSDSPLCPSSKRSKSSKEYVPKYRSGPYALLIALIESEQDEEYGKGFMYKNELIDAAQEHCDSSFTVPDEPNSYYTAWSSMANLIKKELVVRSGHPPKFSLTDAGTSLSLRLLEKSKSGMTGLTSSQASSASQSCIDNTRGSQVTTCSQSTSRSLSVSLSPLKLTTPSKRKTISIMDSDDDDDDIVEILPLAQRLGLHKTQRLKSSQTQPLKSSQTQPPKSSQAQPPKSSQTQPPRSSQSQPPKSSRTQPPKSSQTHPPKSSQTQPRKSSQTQPPKSSQTQPPKSSQTQQPKSSQTLTQSSTMSQVQTEDHAEPRCSQQSLTVIPPLAPSTSSAMPEETTSVDFSSPLFTLRPGQFEVLLCIDNSESSANRKSKANFRGLLLEELTKNGVKFSVRNLNIGDFLWIAKEIVSADPDQLRLPESREIVLDYIIERKRMDDLSDSIIDRRFHEQKFRMKLCGVANPVYLVEDYGDIAHCKVSQRGLYQAITNTQVIDSFFIKQTKDIKGSISYLTIMTRQLQKKYINETIKAFPVETLQQLQKQTCPSKPPFVCGMPFDKFNEASIKNKVSTVSEIFARQLIQIPNSSADKAHAIIQQYPTMSDLYEGYSKCSDEKERENLLSSVRFGTSKRKIGAVLSKILYSLYWKGE</sequence>
<comment type="subunit">
    <text evidence="13">Interacts with EME1.</text>
</comment>
<feature type="domain" description="ERCC4" evidence="15">
    <location>
        <begin position="510"/>
        <end position="622"/>
    </location>
</feature>
<dbReference type="CDD" id="cd20074">
    <property type="entry name" value="XPF_nuclease_Mus81"/>
    <property type="match status" value="1"/>
</dbReference>
<dbReference type="InterPro" id="IPR047417">
    <property type="entry name" value="WHD_MUS81"/>
</dbReference>
<keyword evidence="10 13" id="KW-0233">DNA recombination</keyword>